<accession>A0A1G9M5Y3</accession>
<proteinExistence type="predicted"/>
<dbReference type="AlphaFoldDB" id="A0A1G9M5Y3"/>
<dbReference type="Proteomes" id="UP000199068">
    <property type="component" value="Unassembled WGS sequence"/>
</dbReference>
<dbReference type="RefSeq" id="WP_092724795.1">
    <property type="nucleotide sequence ID" value="NZ_FNGW01000003.1"/>
</dbReference>
<dbReference type="EMBL" id="FNGW01000003">
    <property type="protein sequence ID" value="SDL69616.1"/>
    <property type="molecule type" value="Genomic_DNA"/>
</dbReference>
<keyword evidence="2" id="KW-1185">Reference proteome</keyword>
<reference evidence="1 2" key="1">
    <citation type="submission" date="2016-10" db="EMBL/GenBank/DDBJ databases">
        <authorList>
            <person name="de Groot N.N."/>
        </authorList>
    </citation>
    <scope>NUCLEOTIDE SEQUENCE [LARGE SCALE GENOMIC DNA]</scope>
    <source>
        <strain evidence="1 2">DSM 797</strain>
    </source>
</reference>
<dbReference type="STRING" id="1121325.SAMN04515677_10383"/>
<evidence type="ECO:0000313" key="2">
    <source>
        <dbReference type="Proteomes" id="UP000199068"/>
    </source>
</evidence>
<evidence type="ECO:0000313" key="1">
    <source>
        <dbReference type="EMBL" id="SDL69616.1"/>
    </source>
</evidence>
<organism evidence="1 2">
    <name type="scientific">Romboutsia lituseburensis DSM 797</name>
    <dbReference type="NCBI Taxonomy" id="1121325"/>
    <lineage>
        <taxon>Bacteria</taxon>
        <taxon>Bacillati</taxon>
        <taxon>Bacillota</taxon>
        <taxon>Clostridia</taxon>
        <taxon>Peptostreptococcales</taxon>
        <taxon>Peptostreptococcaceae</taxon>
        <taxon>Romboutsia</taxon>
    </lineage>
</organism>
<protein>
    <submittedName>
        <fullName evidence="1">Uncharacterized protein</fullName>
    </submittedName>
</protein>
<sequence>MENKKSLTQSILSNIGNKIRNPLEAKKDNNDVKLNLNSFIMVPINHPKANEVIKILNDNKSKANNLETKMIDTSVKNNINSEDYKQENSESSIRLIITLNDILNNFGKERIIIPKNSIITPLANDYIKQKKIEVIFTK</sequence>
<name>A0A1G9M5Y3_9FIRM</name>
<gene>
    <name evidence="1" type="ORF">SAMN04515677_10383</name>
</gene>